<reference evidence="6" key="1">
    <citation type="submission" date="2011-02" db="EMBL/GenBank/DDBJ databases">
        <title>Complete sequence of Spirochaeta sp. Buddy.</title>
        <authorList>
            <person name="Lucas S."/>
            <person name="Copeland A."/>
            <person name="Lapidus A."/>
            <person name="Cheng J.-F."/>
            <person name="Goodwin L."/>
            <person name="Pitluck S."/>
            <person name="Zeytun A."/>
            <person name="Detter J.C."/>
            <person name="Han C."/>
            <person name="Tapia R."/>
            <person name="Land M."/>
            <person name="Hauser L."/>
            <person name="Kyrpides N."/>
            <person name="Ivanova N."/>
            <person name="Mikhailova N."/>
            <person name="Pagani I."/>
            <person name="Ritalahti K.M."/>
            <person name="Loeffler F.E."/>
            <person name="Woyke T."/>
        </authorList>
    </citation>
    <scope>NUCLEOTIDE SEQUENCE [LARGE SCALE GENOMIC DNA]</scope>
    <source>
        <strain evidence="6">ATCC BAA-1886 / DSM 22777 / Buddy</strain>
    </source>
</reference>
<keyword evidence="2" id="KW-0238">DNA-binding</keyword>
<protein>
    <submittedName>
        <fullName evidence="5">Regulatory protein MerR</fullName>
    </submittedName>
</protein>
<dbReference type="RefSeq" id="WP_013607790.1">
    <property type="nucleotide sequence ID" value="NC_015152.1"/>
</dbReference>
<organism evidence="5 6">
    <name type="scientific">Sphaerochaeta globosa (strain ATCC BAA-1886 / DSM 22777 / Buddy)</name>
    <name type="common">Spirochaeta sp. (strain Buddy)</name>
    <dbReference type="NCBI Taxonomy" id="158189"/>
    <lineage>
        <taxon>Bacteria</taxon>
        <taxon>Pseudomonadati</taxon>
        <taxon>Spirochaetota</taxon>
        <taxon>Spirochaetia</taxon>
        <taxon>Spirochaetales</taxon>
        <taxon>Sphaerochaetaceae</taxon>
        <taxon>Sphaerochaeta</taxon>
    </lineage>
</organism>
<dbReference type="KEGG" id="sbu:SpiBuddy_2120"/>
<evidence type="ECO:0000256" key="3">
    <source>
        <dbReference type="ARBA" id="ARBA00023163"/>
    </source>
</evidence>
<dbReference type="PANTHER" id="PTHR30204:SF94">
    <property type="entry name" value="HEAVY METAL-DEPENDENT TRANSCRIPTIONAL REGULATOR HI_0293-RELATED"/>
    <property type="match status" value="1"/>
</dbReference>
<feature type="domain" description="HTH merR-type" evidence="4">
    <location>
        <begin position="3"/>
        <end position="58"/>
    </location>
</feature>
<evidence type="ECO:0000259" key="4">
    <source>
        <dbReference type="PROSITE" id="PS50937"/>
    </source>
</evidence>
<dbReference type="EMBL" id="CP002541">
    <property type="protein sequence ID" value="ADY13941.1"/>
    <property type="molecule type" value="Genomic_DNA"/>
</dbReference>
<sequence length="256" mass="29125">MQTYRTQELAVLTGVHPNTVRLYEKLQFITQANRKENGYRVFTELQVLQIRFARLALRSEVLHHGLRDQALCIIRLCAGLDFQGAMKAVDRYLSSIEEELVRARSAISDVQAILNSKHHERDFTLTRKQAATQIGVTLDTLRNWELNGLIHTKRKQNGYRIYDGDDLRRLCIIRTLRLAGYSLMSILRLLNQLDEDAEPALEMILNTPSCSEDIISVCDRLIVSLEAASDDAKSLRSLLPSMMQLSKPSTIPPDFG</sequence>
<gene>
    <name evidence="5" type="ordered locus">SpiBuddy_2120</name>
</gene>
<evidence type="ECO:0000313" key="5">
    <source>
        <dbReference type="EMBL" id="ADY13941.1"/>
    </source>
</evidence>
<dbReference type="PANTHER" id="PTHR30204">
    <property type="entry name" value="REDOX-CYCLING DRUG-SENSING TRANSCRIPTIONAL ACTIVATOR SOXR"/>
    <property type="match status" value="1"/>
</dbReference>
<keyword evidence="1" id="KW-0805">Transcription regulation</keyword>
<dbReference type="SMART" id="SM00422">
    <property type="entry name" value="HTH_MERR"/>
    <property type="match status" value="2"/>
</dbReference>
<dbReference type="PROSITE" id="PS50937">
    <property type="entry name" value="HTH_MERR_2"/>
    <property type="match status" value="2"/>
</dbReference>
<evidence type="ECO:0000256" key="1">
    <source>
        <dbReference type="ARBA" id="ARBA00023015"/>
    </source>
</evidence>
<dbReference type="GO" id="GO:0003677">
    <property type="term" value="F:DNA binding"/>
    <property type="evidence" value="ECO:0007669"/>
    <property type="project" value="UniProtKB-KW"/>
</dbReference>
<dbReference type="STRING" id="158189.SpiBuddy_2120"/>
<dbReference type="Proteomes" id="UP000008466">
    <property type="component" value="Chromosome"/>
</dbReference>
<dbReference type="InterPro" id="IPR047057">
    <property type="entry name" value="MerR_fam"/>
</dbReference>
<dbReference type="SUPFAM" id="SSF46955">
    <property type="entry name" value="Putative DNA-binding domain"/>
    <property type="match status" value="2"/>
</dbReference>
<keyword evidence="3" id="KW-0804">Transcription</keyword>
<feature type="domain" description="HTH merR-type" evidence="4">
    <location>
        <begin position="124"/>
        <end position="192"/>
    </location>
</feature>
<dbReference type="InterPro" id="IPR009061">
    <property type="entry name" value="DNA-bd_dom_put_sf"/>
</dbReference>
<name>F0RSZ4_SPHGB</name>
<dbReference type="HOGENOM" id="CLU_097469_0_0_12"/>
<dbReference type="eggNOG" id="COG0789">
    <property type="taxonomic scope" value="Bacteria"/>
</dbReference>
<dbReference type="CDD" id="cd00592">
    <property type="entry name" value="HTH_MerR-like"/>
    <property type="match status" value="1"/>
</dbReference>
<dbReference type="OrthoDB" id="9814833at2"/>
<dbReference type="Gene3D" id="1.10.1660.10">
    <property type="match status" value="2"/>
</dbReference>
<evidence type="ECO:0000256" key="2">
    <source>
        <dbReference type="ARBA" id="ARBA00023125"/>
    </source>
</evidence>
<dbReference type="Pfam" id="PF00376">
    <property type="entry name" value="MerR"/>
    <property type="match status" value="1"/>
</dbReference>
<evidence type="ECO:0000313" key="6">
    <source>
        <dbReference type="Proteomes" id="UP000008466"/>
    </source>
</evidence>
<dbReference type="AlphaFoldDB" id="F0RSZ4"/>
<accession>F0RSZ4</accession>
<dbReference type="Pfam" id="PF13411">
    <property type="entry name" value="MerR_1"/>
    <property type="match status" value="1"/>
</dbReference>
<keyword evidence="6" id="KW-1185">Reference proteome</keyword>
<dbReference type="InterPro" id="IPR000551">
    <property type="entry name" value="MerR-type_HTH_dom"/>
</dbReference>
<dbReference type="GO" id="GO:0003700">
    <property type="term" value="F:DNA-binding transcription factor activity"/>
    <property type="evidence" value="ECO:0007669"/>
    <property type="project" value="InterPro"/>
</dbReference>
<proteinExistence type="predicted"/>